<dbReference type="InParanoid" id="A0A2T2ZUT4"/>
<dbReference type="Pfam" id="PF14683">
    <property type="entry name" value="CBM-like"/>
    <property type="match status" value="1"/>
</dbReference>
<dbReference type="InterPro" id="IPR029413">
    <property type="entry name" value="RG-lyase_II"/>
</dbReference>
<feature type="signal peptide" evidence="10">
    <location>
        <begin position="1"/>
        <end position="21"/>
    </location>
</feature>
<dbReference type="GO" id="GO:0000272">
    <property type="term" value="P:polysaccharide catabolic process"/>
    <property type="evidence" value="ECO:0007669"/>
    <property type="project" value="UniProtKB-KW"/>
</dbReference>
<dbReference type="GO" id="GO:0102210">
    <property type="term" value="F:rhamnogalacturonan endolyase activity"/>
    <property type="evidence" value="ECO:0007669"/>
    <property type="project" value="UniProtKB-EC"/>
</dbReference>
<sequence>MRRDVLQRVVVLLPLATAIHGTLIANQTDAYLLLANDRLTAAVNTSSGAISLLTLDGQDLLGTQLTSVVTPGGATGNGVSGVGPYLDCYCTPQGAYTPGSDNATYTLYQGLESSNVSYGGISMSQVYDPTGIVLQQYWFLRDGETGLHMFSRLYNYNDTMPSAGVLQEFRTLFRPDTDASIWTHLITDADLYAPLPVPDPAAGDLTDAYTVQDATWYIGNRTSDSYAESFSDYFTKYTFSAVYGDQTVHGMYADGTLSAENSTFGSWLVMNTKDTYFGGPTWSDLVVDGIVYNYIISNHHGDQAPNMTSGFDRTFGPSYYHFNRGDSGTSWAALREEAVAFADPAWNAAFYDDIAHLVPNYVPTSGRGSWKATVALPAGAARPIAVLSADGYDFQDNSQDTKAYQYWADIDVATGEVLIDRVKAGTYRLTVFADGIFGDYIEDGVEVVAQELTDRGTVTWVAESAGRELWRIGTPDKSGGEWLHGDHPDANHPLHPPEYRIYWAAYDYLDDFPDGVRFHVGESNEATDWNYIHWSVFGGYANALRPVQVEGDENINNWTIVFELEERDLVGVVDAGDERGNAEGLAQEATFTIQLAGAKAASGNTDVFNASQAYNDIPYKVVVNGHALETWSIPYYQSSSCGVRSAITCYHLANKWTFPTSWLHYTTGANQTNTTAAAAMTTTSTGKAGVNEIVLSLPYNATDYESAVLPRSIYVQYDALRLEVG</sequence>
<gene>
    <name evidence="13" type="ORF">BD289DRAFT_445534</name>
</gene>
<organism evidence="13 14">
    <name type="scientific">Coniella lustricola</name>
    <dbReference type="NCBI Taxonomy" id="2025994"/>
    <lineage>
        <taxon>Eukaryota</taxon>
        <taxon>Fungi</taxon>
        <taxon>Dikarya</taxon>
        <taxon>Ascomycota</taxon>
        <taxon>Pezizomycotina</taxon>
        <taxon>Sordariomycetes</taxon>
        <taxon>Sordariomycetidae</taxon>
        <taxon>Diaporthales</taxon>
        <taxon>Schizoparmaceae</taxon>
        <taxon>Coniella</taxon>
    </lineage>
</organism>
<dbReference type="STRING" id="2025994.A0A2T2ZUT4"/>
<dbReference type="PANTHER" id="PTHR32018">
    <property type="entry name" value="RHAMNOGALACTURONATE LYASE FAMILY PROTEIN"/>
    <property type="match status" value="1"/>
</dbReference>
<evidence type="ECO:0000259" key="11">
    <source>
        <dbReference type="Pfam" id="PF14683"/>
    </source>
</evidence>
<keyword evidence="9" id="KW-0624">Polysaccharide degradation</keyword>
<evidence type="ECO:0000256" key="5">
    <source>
        <dbReference type="ARBA" id="ARBA00022525"/>
    </source>
</evidence>
<dbReference type="Pfam" id="PF14686">
    <property type="entry name" value="fn3_3"/>
    <property type="match status" value="1"/>
</dbReference>
<evidence type="ECO:0000256" key="10">
    <source>
        <dbReference type="SAM" id="SignalP"/>
    </source>
</evidence>
<evidence type="ECO:0000256" key="2">
    <source>
        <dbReference type="ARBA" id="ARBA00004613"/>
    </source>
</evidence>
<dbReference type="AlphaFoldDB" id="A0A2T2ZUT4"/>
<keyword evidence="8" id="KW-0119">Carbohydrate metabolism</keyword>
<reference evidence="13 14" key="1">
    <citation type="journal article" date="2018" name="Mycol. Prog.">
        <title>Coniella lustricola, a new species from submerged detritus.</title>
        <authorList>
            <person name="Raudabaugh D.B."/>
            <person name="Iturriaga T."/>
            <person name="Carver A."/>
            <person name="Mondo S."/>
            <person name="Pangilinan J."/>
            <person name="Lipzen A."/>
            <person name="He G."/>
            <person name="Amirebrahimi M."/>
            <person name="Grigoriev I.V."/>
            <person name="Miller A.N."/>
        </authorList>
    </citation>
    <scope>NUCLEOTIDE SEQUENCE [LARGE SCALE GENOMIC DNA]</scope>
    <source>
        <strain evidence="13 14">B22-T-1</strain>
    </source>
</reference>
<dbReference type="CDD" id="cd10320">
    <property type="entry name" value="RGL4_N"/>
    <property type="match status" value="1"/>
</dbReference>
<keyword evidence="14" id="KW-1185">Reference proteome</keyword>
<comment type="similarity">
    <text evidence="3">Belongs to the polysaccharide lyase 4 family.</text>
</comment>
<evidence type="ECO:0000259" key="12">
    <source>
        <dbReference type="Pfam" id="PF14686"/>
    </source>
</evidence>
<dbReference type="SUPFAM" id="SSF49785">
    <property type="entry name" value="Galactose-binding domain-like"/>
    <property type="match status" value="1"/>
</dbReference>
<dbReference type="SUPFAM" id="SSF74650">
    <property type="entry name" value="Galactose mutarotase-like"/>
    <property type="match status" value="1"/>
</dbReference>
<dbReference type="GO" id="GO:0005576">
    <property type="term" value="C:extracellular region"/>
    <property type="evidence" value="ECO:0007669"/>
    <property type="project" value="UniProtKB-SubCell"/>
</dbReference>
<keyword evidence="6 10" id="KW-0732">Signal</keyword>
<dbReference type="OrthoDB" id="2130367at2759"/>
<keyword evidence="7 13" id="KW-0456">Lyase</keyword>
<keyword evidence="5" id="KW-0964">Secreted</keyword>
<evidence type="ECO:0000256" key="8">
    <source>
        <dbReference type="ARBA" id="ARBA00023277"/>
    </source>
</evidence>
<dbReference type="Proteomes" id="UP000241462">
    <property type="component" value="Unassembled WGS sequence"/>
</dbReference>
<comment type="catalytic activity">
    <reaction evidence="1">
        <text>Endotype eliminative cleavage of L-alpha-rhamnopyranosyl-(1-&gt;4)-alpha-D-galactopyranosyluronic acid bonds of rhamnogalacturonan I domains in ramified hairy regions of pectin leaving L-rhamnopyranose at the reducing end and 4-deoxy-4,5-unsaturated D-galactopyranosyluronic acid at the non-reducing end.</text>
        <dbReference type="EC" id="4.2.2.23"/>
    </reaction>
</comment>
<evidence type="ECO:0000256" key="6">
    <source>
        <dbReference type="ARBA" id="ARBA00022729"/>
    </source>
</evidence>
<dbReference type="GO" id="GO:0030246">
    <property type="term" value="F:carbohydrate binding"/>
    <property type="evidence" value="ECO:0007669"/>
    <property type="project" value="InterPro"/>
</dbReference>
<dbReference type="InterPro" id="IPR011013">
    <property type="entry name" value="Gal_mutarotase_sf_dom"/>
</dbReference>
<dbReference type="EMBL" id="KZ678661">
    <property type="protein sequence ID" value="PSR77308.1"/>
    <property type="molecule type" value="Genomic_DNA"/>
</dbReference>
<evidence type="ECO:0000256" key="9">
    <source>
        <dbReference type="ARBA" id="ARBA00023326"/>
    </source>
</evidence>
<feature type="chain" id="PRO_5015666930" description="rhamnogalacturonan endolyase" evidence="10">
    <location>
        <begin position="22"/>
        <end position="725"/>
    </location>
</feature>
<accession>A0A2T2ZUT4</accession>
<dbReference type="InterPro" id="IPR051850">
    <property type="entry name" value="Polysacch_Lyase_4"/>
</dbReference>
<evidence type="ECO:0000313" key="14">
    <source>
        <dbReference type="Proteomes" id="UP000241462"/>
    </source>
</evidence>
<dbReference type="Gene3D" id="2.60.40.1120">
    <property type="entry name" value="Carboxypeptidase-like, regulatory domain"/>
    <property type="match status" value="1"/>
</dbReference>
<feature type="domain" description="Rhamnogalacturonan lyase" evidence="12">
    <location>
        <begin position="378"/>
        <end position="453"/>
    </location>
</feature>
<dbReference type="InterPro" id="IPR008979">
    <property type="entry name" value="Galactose-bd-like_sf"/>
</dbReference>
<protein>
    <recommendedName>
        <fullName evidence="4">rhamnogalacturonan endolyase</fullName>
        <ecNumber evidence="4">4.2.2.23</ecNumber>
    </recommendedName>
</protein>
<dbReference type="SUPFAM" id="SSF49452">
    <property type="entry name" value="Starch-binding domain-like"/>
    <property type="match status" value="1"/>
</dbReference>
<name>A0A2T2ZUT4_9PEZI</name>
<dbReference type="InterPro" id="IPR029411">
    <property type="entry name" value="RG-lyase_III"/>
</dbReference>
<evidence type="ECO:0000256" key="7">
    <source>
        <dbReference type="ARBA" id="ARBA00023239"/>
    </source>
</evidence>
<dbReference type="InterPro" id="IPR013784">
    <property type="entry name" value="Carb-bd-like_fold"/>
</dbReference>
<proteinExistence type="inferred from homology"/>
<evidence type="ECO:0000313" key="13">
    <source>
        <dbReference type="EMBL" id="PSR77308.1"/>
    </source>
</evidence>
<evidence type="ECO:0000256" key="1">
    <source>
        <dbReference type="ARBA" id="ARBA00001324"/>
    </source>
</evidence>
<dbReference type="CDD" id="cd10316">
    <property type="entry name" value="RGL4_M"/>
    <property type="match status" value="1"/>
</dbReference>
<feature type="domain" description="Rhamnogalacturonan lyase" evidence="11">
    <location>
        <begin position="468"/>
        <end position="567"/>
    </location>
</feature>
<dbReference type="EC" id="4.2.2.23" evidence="4"/>
<evidence type="ECO:0000256" key="4">
    <source>
        <dbReference type="ARBA" id="ARBA00012437"/>
    </source>
</evidence>
<evidence type="ECO:0000256" key="3">
    <source>
        <dbReference type="ARBA" id="ARBA00010418"/>
    </source>
</evidence>
<comment type="subcellular location">
    <subcellularLocation>
        <location evidence="2">Secreted</location>
    </subcellularLocation>
</comment>
<dbReference type="PANTHER" id="PTHR32018:SF9">
    <property type="entry name" value="RHAMNOGALACTURONATE LYASE B"/>
    <property type="match status" value="1"/>
</dbReference>